<protein>
    <submittedName>
        <fullName evidence="1">Pectate lyase 4</fullName>
    </submittedName>
</protein>
<comment type="caution">
    <text evidence="1">The sequence shown here is derived from an EMBL/GenBank/DDBJ whole genome shotgun (WGS) entry which is preliminary data.</text>
</comment>
<proteinExistence type="predicted"/>
<dbReference type="EMBL" id="CM045764">
    <property type="protein sequence ID" value="KAI8006484.1"/>
    <property type="molecule type" value="Genomic_DNA"/>
</dbReference>
<keyword evidence="2" id="KW-1185">Reference proteome</keyword>
<keyword evidence="1" id="KW-0456">Lyase</keyword>
<accession>A0ACC0H0J6</accession>
<reference evidence="1 2" key="1">
    <citation type="journal article" date="2022" name="Plant J.">
        <title>Chromosome-level genome of Camellia lanceoleosa provides a valuable resource for understanding genome evolution and self-incompatibility.</title>
        <authorList>
            <person name="Gong W."/>
            <person name="Xiao S."/>
            <person name="Wang L."/>
            <person name="Liao Z."/>
            <person name="Chang Y."/>
            <person name="Mo W."/>
            <person name="Hu G."/>
            <person name="Li W."/>
            <person name="Zhao G."/>
            <person name="Zhu H."/>
            <person name="Hu X."/>
            <person name="Ji K."/>
            <person name="Xiang X."/>
            <person name="Song Q."/>
            <person name="Yuan D."/>
            <person name="Jin S."/>
            <person name="Zhang L."/>
        </authorList>
    </citation>
    <scope>NUCLEOTIDE SEQUENCE [LARGE SCALE GENOMIC DNA]</scope>
    <source>
        <strain evidence="1">SQ_2022a</strain>
    </source>
</reference>
<name>A0ACC0H0J6_9ERIC</name>
<sequence>MMMGQDHFMRVVVKTKGTTLGCFELSGTIHLSSYLNVSSYKTIDGRGHRIKLAGKCLRLKECEHVIICNMELNLGVAQACFLRAAFMDMDLYQWETMAMDLCLHTHQRCLEL</sequence>
<dbReference type="Proteomes" id="UP001060215">
    <property type="component" value="Chromosome 7"/>
</dbReference>
<evidence type="ECO:0000313" key="1">
    <source>
        <dbReference type="EMBL" id="KAI8006484.1"/>
    </source>
</evidence>
<organism evidence="1 2">
    <name type="scientific">Camellia lanceoleosa</name>
    <dbReference type="NCBI Taxonomy" id="1840588"/>
    <lineage>
        <taxon>Eukaryota</taxon>
        <taxon>Viridiplantae</taxon>
        <taxon>Streptophyta</taxon>
        <taxon>Embryophyta</taxon>
        <taxon>Tracheophyta</taxon>
        <taxon>Spermatophyta</taxon>
        <taxon>Magnoliopsida</taxon>
        <taxon>eudicotyledons</taxon>
        <taxon>Gunneridae</taxon>
        <taxon>Pentapetalae</taxon>
        <taxon>asterids</taxon>
        <taxon>Ericales</taxon>
        <taxon>Theaceae</taxon>
        <taxon>Camellia</taxon>
    </lineage>
</organism>
<gene>
    <name evidence="1" type="ORF">LOK49_LG07G00294</name>
</gene>
<evidence type="ECO:0000313" key="2">
    <source>
        <dbReference type="Proteomes" id="UP001060215"/>
    </source>
</evidence>